<dbReference type="InterPro" id="IPR023996">
    <property type="entry name" value="TonB-dep_OMP_SusC/RagA"/>
</dbReference>
<keyword evidence="2 7" id="KW-0813">Transport</keyword>
<dbReference type="OrthoDB" id="9768177at2"/>
<dbReference type="Gene3D" id="2.60.40.1120">
    <property type="entry name" value="Carboxypeptidase-like, regulatory domain"/>
    <property type="match status" value="1"/>
</dbReference>
<evidence type="ECO:0000256" key="4">
    <source>
        <dbReference type="ARBA" id="ARBA00022692"/>
    </source>
</evidence>
<dbReference type="InterPro" id="IPR008969">
    <property type="entry name" value="CarboxyPept-like_regulatory"/>
</dbReference>
<dbReference type="SUPFAM" id="SSF49464">
    <property type="entry name" value="Carboxypeptidase regulatory domain-like"/>
    <property type="match status" value="1"/>
</dbReference>
<dbReference type="InterPro" id="IPR037066">
    <property type="entry name" value="Plug_dom_sf"/>
</dbReference>
<keyword evidence="8" id="KW-0732">Signal</keyword>
<feature type="domain" description="TonB-dependent receptor plug" evidence="9">
    <location>
        <begin position="114"/>
        <end position="240"/>
    </location>
</feature>
<dbReference type="NCBIfam" id="TIGR04056">
    <property type="entry name" value="OMP_RagA_SusC"/>
    <property type="match status" value="1"/>
</dbReference>
<keyword evidence="6 7" id="KW-0998">Cell outer membrane</keyword>
<protein>
    <recommendedName>
        <fullName evidence="9">TonB-dependent receptor plug domain-containing protein</fullName>
    </recommendedName>
</protein>
<dbReference type="InterPro" id="IPR036942">
    <property type="entry name" value="Beta-barrel_TonB_sf"/>
</dbReference>
<evidence type="ECO:0000259" key="9">
    <source>
        <dbReference type="Pfam" id="PF07715"/>
    </source>
</evidence>
<keyword evidence="5 7" id="KW-0472">Membrane</keyword>
<keyword evidence="11" id="KW-1185">Reference proteome</keyword>
<dbReference type="Gene3D" id="2.170.130.10">
    <property type="entry name" value="TonB-dependent receptor, plug domain"/>
    <property type="match status" value="1"/>
</dbReference>
<evidence type="ECO:0000256" key="7">
    <source>
        <dbReference type="PROSITE-ProRule" id="PRU01360"/>
    </source>
</evidence>
<name>A0A2G1VTF3_9FLAO</name>
<dbReference type="EMBL" id="NQXA01000002">
    <property type="protein sequence ID" value="PHQ30073.1"/>
    <property type="molecule type" value="Genomic_DNA"/>
</dbReference>
<evidence type="ECO:0000256" key="8">
    <source>
        <dbReference type="SAM" id="SignalP"/>
    </source>
</evidence>
<dbReference type="PROSITE" id="PS00018">
    <property type="entry name" value="EF_HAND_1"/>
    <property type="match status" value="1"/>
</dbReference>
<feature type="signal peptide" evidence="8">
    <location>
        <begin position="1"/>
        <end position="20"/>
    </location>
</feature>
<evidence type="ECO:0000256" key="3">
    <source>
        <dbReference type="ARBA" id="ARBA00022452"/>
    </source>
</evidence>
<sequence>MKHFNKLTLLFMLLPLSIWAQQTITGKVTDRSGLPLPGASVLVEGTTNGSVTDFDGLYTINVKTEGATLVFSYVGFETQYIDLEDQTEVNVALDEASEVLDQIVLIGYGAVEREDLTGSVATVDPKEDAVAQNQSVEQLLQGRAPGVVVSANGFEPGSPSSIRIRGLNSLTSNTEPLYVIDGVIVDSATEDTNDPLSGGNSYLAPQGGISGINPRDIESIEILKDASATAIYGSRGANGVIIITTKSGKKGKTKFNYTTTTRLGSITNNIDVLKTDDYINYINESRANREFEPTFYQYPNGSIALYTQSEEFMIQNSDTITRLEPVDWSKDTYRTAVTTTHRMAVSGGSDLSDYYISGGFINSQGLIPNTYAKSVDFNSKFNFDLTDKLKMNLKLAAEHANNSASKGTENLGSTNNSLVRQIISGAPLLDFNEDDAATTELEETVDGPRAWITDYDDLSKETRLLASMSLQYEISDVFDYKVQFGGDYRTKERKVWYGTGLRRGEQSNGEAGIATLNRFRYNLDNTLMFKKRFNKNHRINGTVGVVLDQRDIQQQSNQAANFANKDLRADGISFGSVQQPVFFNKEGESIVSFLGRLNYTLMNKYLFTGTFRADGSSKFAPGNRWGYFPAFGFAWKMQNEKFLRKSETISNLKLRLGWGLTGNQGIPNYQTIVPFNNTEVPYSDAQGGALVGITPTSLANPDLTWETTSQYNAGLDFGFKEDRFQGTIDVYYKRIYDLLLRVQLPGSAAFPTYYANQGELFNKGIEFGFSGDIIDGKDFQWNVYGNIAFNRNRVGELGIQPSTFGNQTYSAFLGNQVSGGNFFKVPANIFIEGEAPGLFYGFETNGIISSVTELAQAPQFRGNDPQLGDVFLVDKDGDGNITDRDLTIIGDPNPDFNYGFGSGFTYKDLSLNFFFNGVYGNEIANGNLLREAYADNSNNNVRREAYFDAWRETNADGAYPRVGYDLAADTGFTDRIVEDGSFLRLSYITLGYQVPVKETSIFDSAYLSVSGQNLLLFTKYSGFDPEVNSYSFDPGRVGIDYNSFPNQRSYSVSLNLTF</sequence>
<organism evidence="10 11">
    <name type="scientific">Leeuwenhoekiella nanhaiensis</name>
    <dbReference type="NCBI Taxonomy" id="1655491"/>
    <lineage>
        <taxon>Bacteria</taxon>
        <taxon>Pseudomonadati</taxon>
        <taxon>Bacteroidota</taxon>
        <taxon>Flavobacteriia</taxon>
        <taxon>Flavobacteriales</taxon>
        <taxon>Flavobacteriaceae</taxon>
        <taxon>Leeuwenhoekiella</taxon>
    </lineage>
</organism>
<comment type="caution">
    <text evidence="10">The sequence shown here is derived from an EMBL/GenBank/DDBJ whole genome shotgun (WGS) entry which is preliminary data.</text>
</comment>
<evidence type="ECO:0000256" key="6">
    <source>
        <dbReference type="ARBA" id="ARBA00023237"/>
    </source>
</evidence>
<dbReference type="SUPFAM" id="SSF56935">
    <property type="entry name" value="Porins"/>
    <property type="match status" value="1"/>
</dbReference>
<evidence type="ECO:0000256" key="2">
    <source>
        <dbReference type="ARBA" id="ARBA00022448"/>
    </source>
</evidence>
<evidence type="ECO:0000313" key="11">
    <source>
        <dbReference type="Proteomes" id="UP000229433"/>
    </source>
</evidence>
<dbReference type="Proteomes" id="UP000229433">
    <property type="component" value="Unassembled WGS sequence"/>
</dbReference>
<proteinExistence type="inferred from homology"/>
<dbReference type="InterPro" id="IPR012910">
    <property type="entry name" value="Plug_dom"/>
</dbReference>
<dbReference type="InterPro" id="IPR039426">
    <property type="entry name" value="TonB-dep_rcpt-like"/>
</dbReference>
<comment type="subcellular location">
    <subcellularLocation>
        <location evidence="1 7">Cell outer membrane</location>
        <topology evidence="1 7">Multi-pass membrane protein</topology>
    </subcellularLocation>
</comment>
<evidence type="ECO:0000256" key="5">
    <source>
        <dbReference type="ARBA" id="ARBA00023136"/>
    </source>
</evidence>
<dbReference type="NCBIfam" id="TIGR04057">
    <property type="entry name" value="SusC_RagA_signa"/>
    <property type="match status" value="1"/>
</dbReference>
<dbReference type="InterPro" id="IPR018247">
    <property type="entry name" value="EF_Hand_1_Ca_BS"/>
</dbReference>
<keyword evidence="3 7" id="KW-1134">Transmembrane beta strand</keyword>
<feature type="chain" id="PRO_5013578727" description="TonB-dependent receptor plug domain-containing protein" evidence="8">
    <location>
        <begin position="21"/>
        <end position="1058"/>
    </location>
</feature>
<gene>
    <name evidence="10" type="ORF">CJ305_03675</name>
</gene>
<dbReference type="FunFam" id="2.60.40.1120:FF:000003">
    <property type="entry name" value="Outer membrane protein Omp121"/>
    <property type="match status" value="1"/>
</dbReference>
<accession>A0A2G1VTF3</accession>
<reference evidence="10 11" key="1">
    <citation type="submission" date="2017-08" db="EMBL/GenBank/DDBJ databases">
        <title>The whole genome shortgun sequences of strain Leeuwenhoekiella nanhaiensis G18 from the South China Sea.</title>
        <authorList>
            <person name="Liu Q."/>
        </authorList>
    </citation>
    <scope>NUCLEOTIDE SEQUENCE [LARGE SCALE GENOMIC DNA]</scope>
    <source>
        <strain evidence="10 11">G18</strain>
    </source>
</reference>
<dbReference type="Pfam" id="PF07715">
    <property type="entry name" value="Plug"/>
    <property type="match status" value="1"/>
</dbReference>
<dbReference type="Gene3D" id="2.40.170.20">
    <property type="entry name" value="TonB-dependent receptor, beta-barrel domain"/>
    <property type="match status" value="1"/>
</dbReference>
<dbReference type="PROSITE" id="PS52016">
    <property type="entry name" value="TONB_DEPENDENT_REC_3"/>
    <property type="match status" value="1"/>
</dbReference>
<evidence type="ECO:0000313" key="10">
    <source>
        <dbReference type="EMBL" id="PHQ30073.1"/>
    </source>
</evidence>
<evidence type="ECO:0000256" key="1">
    <source>
        <dbReference type="ARBA" id="ARBA00004571"/>
    </source>
</evidence>
<dbReference type="GO" id="GO:0009279">
    <property type="term" value="C:cell outer membrane"/>
    <property type="evidence" value="ECO:0007669"/>
    <property type="project" value="UniProtKB-SubCell"/>
</dbReference>
<comment type="similarity">
    <text evidence="7">Belongs to the TonB-dependent receptor family.</text>
</comment>
<dbReference type="AlphaFoldDB" id="A0A2G1VTF3"/>
<dbReference type="Pfam" id="PF13715">
    <property type="entry name" value="CarbopepD_reg_2"/>
    <property type="match status" value="1"/>
</dbReference>
<keyword evidence="4 7" id="KW-0812">Transmembrane</keyword>
<dbReference type="RefSeq" id="WP_099644908.1">
    <property type="nucleotide sequence ID" value="NZ_KZ319288.1"/>
</dbReference>
<dbReference type="InterPro" id="IPR023997">
    <property type="entry name" value="TonB-dep_OMP_SusC/RagA_CS"/>
</dbReference>